<dbReference type="RefSeq" id="WP_033844407.1">
    <property type="nucleotide sequence ID" value="NZ_AP022557.1"/>
</dbReference>
<protein>
    <submittedName>
        <fullName evidence="1">Uncharacterized protein</fullName>
    </submittedName>
</protein>
<evidence type="ECO:0000313" key="2">
    <source>
        <dbReference type="Proteomes" id="UP000501421"/>
    </source>
</evidence>
<name>A0A679FYP3_9BACL</name>
<reference evidence="2" key="1">
    <citation type="journal article" date="2020" name="Microbiol. Resour. Announc.">
        <title>Complete Genome Sequence of Geobacillus sp. Strain E55-1, Isolated from Mine Geyser in Japan.</title>
        <authorList>
            <person name="Miyazaki K."/>
            <person name="Hase E."/>
            <person name="Tokito N."/>
        </authorList>
    </citation>
    <scope>NUCLEOTIDE SEQUENCE [LARGE SCALE GENOMIC DNA]</scope>
    <source>
        <strain evidence="2">E55-1</strain>
    </source>
</reference>
<dbReference type="EMBL" id="AP022557">
    <property type="protein sequence ID" value="BBW98846.1"/>
    <property type="molecule type" value="Genomic_DNA"/>
</dbReference>
<gene>
    <name evidence="1" type="ORF">GsuE55_36790</name>
</gene>
<organism evidence="1 2">
    <name type="scientific">Geobacillus subterraneus</name>
    <dbReference type="NCBI Taxonomy" id="129338"/>
    <lineage>
        <taxon>Bacteria</taxon>
        <taxon>Bacillati</taxon>
        <taxon>Bacillota</taxon>
        <taxon>Bacilli</taxon>
        <taxon>Bacillales</taxon>
        <taxon>Anoxybacillaceae</taxon>
        <taxon>Geobacillus</taxon>
    </lineage>
</organism>
<sequence>MNKRLSLIQAFRSEMKRAARGTTLLHINSFTNLWEYEIGAFDGLPPDIERLVADRAAELGLMDE</sequence>
<evidence type="ECO:0000313" key="1">
    <source>
        <dbReference type="EMBL" id="BBW98846.1"/>
    </source>
</evidence>
<accession>A0A679FYP3</accession>
<keyword evidence="2" id="KW-1185">Reference proteome</keyword>
<dbReference type="Proteomes" id="UP000501421">
    <property type="component" value="Chromosome"/>
</dbReference>
<dbReference type="AlphaFoldDB" id="A0A679FYP3"/>
<proteinExistence type="predicted"/>